<feature type="transmembrane region" description="Helical" evidence="9">
    <location>
        <begin position="145"/>
        <end position="171"/>
    </location>
</feature>
<protein>
    <recommendedName>
        <fullName evidence="9">Apolipoprotein N-acyltransferase</fullName>
        <shortName evidence="9">ALP N-acyltransferase</shortName>
        <ecNumber evidence="9">2.3.1.269</ecNumber>
    </recommendedName>
</protein>
<evidence type="ECO:0000313" key="11">
    <source>
        <dbReference type="EMBL" id="SEW30204.1"/>
    </source>
</evidence>
<feature type="transmembrane region" description="Helical" evidence="9">
    <location>
        <begin position="106"/>
        <end position="125"/>
    </location>
</feature>
<feature type="transmembrane region" description="Helical" evidence="9">
    <location>
        <begin position="75"/>
        <end position="94"/>
    </location>
</feature>
<dbReference type="GO" id="GO:0005886">
    <property type="term" value="C:plasma membrane"/>
    <property type="evidence" value="ECO:0007669"/>
    <property type="project" value="UniProtKB-SubCell"/>
</dbReference>
<accession>A0A1I0QRJ8</accession>
<dbReference type="EMBL" id="FOJG01000001">
    <property type="protein sequence ID" value="SEW30204.1"/>
    <property type="molecule type" value="Genomic_DNA"/>
</dbReference>
<evidence type="ECO:0000259" key="10">
    <source>
        <dbReference type="PROSITE" id="PS50263"/>
    </source>
</evidence>
<dbReference type="InterPro" id="IPR036526">
    <property type="entry name" value="C-N_Hydrolase_sf"/>
</dbReference>
<keyword evidence="5 9" id="KW-0812">Transmembrane</keyword>
<gene>
    <name evidence="9" type="primary">lnt</name>
    <name evidence="11" type="ORF">SAMN04488122_1690</name>
</gene>
<evidence type="ECO:0000313" key="12">
    <source>
        <dbReference type="Proteomes" id="UP000199310"/>
    </source>
</evidence>
<comment type="function">
    <text evidence="9">Catalyzes the phospholipid dependent N-acylation of the N-terminal cysteine of apolipoprotein, the last step in lipoprotein maturation.</text>
</comment>
<keyword evidence="3 9" id="KW-1003">Cell membrane</keyword>
<dbReference type="STRING" id="29529.SAMN04488122_1690"/>
<dbReference type="PROSITE" id="PS50263">
    <property type="entry name" value="CN_HYDROLASE"/>
    <property type="match status" value="1"/>
</dbReference>
<name>A0A1I0QRJ8_9BACT</name>
<dbReference type="UniPathway" id="UPA00666"/>
<keyword evidence="12" id="KW-1185">Reference proteome</keyword>
<evidence type="ECO:0000256" key="2">
    <source>
        <dbReference type="ARBA" id="ARBA00010065"/>
    </source>
</evidence>
<dbReference type="InterPro" id="IPR003010">
    <property type="entry name" value="C-N_Hydrolase"/>
</dbReference>
<dbReference type="InterPro" id="IPR045378">
    <property type="entry name" value="LNT_N"/>
</dbReference>
<dbReference type="CDD" id="cd07571">
    <property type="entry name" value="ALP_N-acyl_transferase"/>
    <property type="match status" value="1"/>
</dbReference>
<dbReference type="AlphaFoldDB" id="A0A1I0QRJ8"/>
<dbReference type="Proteomes" id="UP000199310">
    <property type="component" value="Unassembled WGS sequence"/>
</dbReference>
<feature type="transmembrane region" description="Helical" evidence="9">
    <location>
        <begin position="49"/>
        <end position="69"/>
    </location>
</feature>
<dbReference type="HAMAP" id="MF_01148">
    <property type="entry name" value="Lnt"/>
    <property type="match status" value="1"/>
</dbReference>
<evidence type="ECO:0000256" key="5">
    <source>
        <dbReference type="ARBA" id="ARBA00022692"/>
    </source>
</evidence>
<evidence type="ECO:0000256" key="3">
    <source>
        <dbReference type="ARBA" id="ARBA00022475"/>
    </source>
</evidence>
<feature type="domain" description="CN hydrolase" evidence="10">
    <location>
        <begin position="222"/>
        <end position="492"/>
    </location>
</feature>
<feature type="transmembrane region" description="Helical" evidence="9">
    <location>
        <begin position="505"/>
        <end position="523"/>
    </location>
</feature>
<keyword evidence="7 9" id="KW-0472">Membrane</keyword>
<evidence type="ECO:0000256" key="9">
    <source>
        <dbReference type="HAMAP-Rule" id="MF_01148"/>
    </source>
</evidence>
<comment type="pathway">
    <text evidence="9">Protein modification; lipoprotein biosynthesis (N-acyl transfer).</text>
</comment>
<dbReference type="GO" id="GO:0016410">
    <property type="term" value="F:N-acyltransferase activity"/>
    <property type="evidence" value="ECO:0007669"/>
    <property type="project" value="UniProtKB-UniRule"/>
</dbReference>
<dbReference type="Pfam" id="PF00795">
    <property type="entry name" value="CN_hydrolase"/>
    <property type="match status" value="1"/>
</dbReference>
<keyword evidence="6 9" id="KW-1133">Transmembrane helix</keyword>
<organism evidence="11 12">
    <name type="scientific">Chitinophaga arvensicola</name>
    <dbReference type="NCBI Taxonomy" id="29529"/>
    <lineage>
        <taxon>Bacteria</taxon>
        <taxon>Pseudomonadati</taxon>
        <taxon>Bacteroidota</taxon>
        <taxon>Chitinophagia</taxon>
        <taxon>Chitinophagales</taxon>
        <taxon>Chitinophagaceae</taxon>
        <taxon>Chitinophaga</taxon>
    </lineage>
</organism>
<keyword evidence="11" id="KW-0449">Lipoprotein</keyword>
<proteinExistence type="inferred from homology"/>
<evidence type="ECO:0000256" key="6">
    <source>
        <dbReference type="ARBA" id="ARBA00022989"/>
    </source>
</evidence>
<sequence>MKKPYLLLSILSGVICWLAWPTMPLTPLIFIAFTPLLYISDKVQHRWKYFGLLFLSFLVWNVASTWWVGNTTLPLSGVFANCFNALLMSIPWLGFKNTKRKLPERVAYLSLIVYWLTFEYIHQTWEFSWPWLVLGHAFALRPGWIQWYEYTGTSGGTLWVLLVNIVIYNVWKRARLYDFTAKQILLGESWKPLLAIGIPLVISSLISPPPDDPARSTEVVIVQPNIDPYDEKFSAGAAMDQLAKFLHLTEEKTDSNTRYIIWPETALFPQGAWEHELNYQPEVIAIREMLRKYPKAKLISGAATFKRYTATEEIPMTARTLNDGSRWDAYNSAVQIDTSRNIQIYHKYELVPGAELVPYVGYLSFMQSVALDFGGITGSYGRMPGVEMFTNPADSINVFPVICYESVFSNYMATHIKPGANLLVIITNDGWWGNTEGHRQHLQYARIRAIETRRWIARCANTGISAVIDPAGNVHDPQPYWKQAVLKTTVTPEAGITFYVKNGDLVSKAALIFCILLVVHALLSRFIPGLKHAEINQ</sequence>
<reference evidence="12" key="1">
    <citation type="submission" date="2016-10" db="EMBL/GenBank/DDBJ databases">
        <authorList>
            <person name="Varghese N."/>
            <person name="Submissions S."/>
        </authorList>
    </citation>
    <scope>NUCLEOTIDE SEQUENCE [LARGE SCALE GENOMIC DNA]</scope>
    <source>
        <strain evidence="12">DSM 3695</strain>
    </source>
</reference>
<dbReference type="RefSeq" id="WP_089893060.1">
    <property type="nucleotide sequence ID" value="NZ_FOJG01000001.1"/>
</dbReference>
<dbReference type="InterPro" id="IPR004563">
    <property type="entry name" value="Apolipo_AcylTrfase"/>
</dbReference>
<keyword evidence="4 9" id="KW-0808">Transferase</keyword>
<dbReference type="GO" id="GO:0042158">
    <property type="term" value="P:lipoprotein biosynthetic process"/>
    <property type="evidence" value="ECO:0007669"/>
    <property type="project" value="UniProtKB-UniRule"/>
</dbReference>
<feature type="transmembrane region" description="Helical" evidence="9">
    <location>
        <begin position="6"/>
        <end position="37"/>
    </location>
</feature>
<comment type="similarity">
    <text evidence="2 9">Belongs to the CN hydrolase family. Apolipoprotein N-acyltransferase subfamily.</text>
</comment>
<evidence type="ECO:0000256" key="7">
    <source>
        <dbReference type="ARBA" id="ARBA00023136"/>
    </source>
</evidence>
<dbReference type="Gene3D" id="3.60.110.10">
    <property type="entry name" value="Carbon-nitrogen hydrolase"/>
    <property type="match status" value="1"/>
</dbReference>
<dbReference type="PANTHER" id="PTHR38686">
    <property type="entry name" value="APOLIPOPROTEIN N-ACYLTRANSFERASE"/>
    <property type="match status" value="1"/>
</dbReference>
<evidence type="ECO:0000256" key="1">
    <source>
        <dbReference type="ARBA" id="ARBA00004651"/>
    </source>
</evidence>
<dbReference type="SUPFAM" id="SSF56317">
    <property type="entry name" value="Carbon-nitrogen hydrolase"/>
    <property type="match status" value="1"/>
</dbReference>
<dbReference type="OrthoDB" id="9804277at2"/>
<keyword evidence="8 9" id="KW-0012">Acyltransferase</keyword>
<evidence type="ECO:0000256" key="4">
    <source>
        <dbReference type="ARBA" id="ARBA00022679"/>
    </source>
</evidence>
<evidence type="ECO:0000256" key="8">
    <source>
        <dbReference type="ARBA" id="ARBA00023315"/>
    </source>
</evidence>
<comment type="catalytic activity">
    <reaction evidence="9">
        <text>N-terminal S-1,2-diacyl-sn-glyceryl-L-cysteinyl-[lipoprotein] + a glycerophospholipid = N-acyl-S-1,2-diacyl-sn-glyceryl-L-cysteinyl-[lipoprotein] + a 2-acyl-sn-glycero-3-phospholipid + H(+)</text>
        <dbReference type="Rhea" id="RHEA:48228"/>
        <dbReference type="Rhea" id="RHEA-COMP:14681"/>
        <dbReference type="Rhea" id="RHEA-COMP:14684"/>
        <dbReference type="ChEBI" id="CHEBI:15378"/>
        <dbReference type="ChEBI" id="CHEBI:136912"/>
        <dbReference type="ChEBI" id="CHEBI:140656"/>
        <dbReference type="ChEBI" id="CHEBI:140657"/>
        <dbReference type="ChEBI" id="CHEBI:140660"/>
        <dbReference type="EC" id="2.3.1.269"/>
    </reaction>
</comment>
<dbReference type="PANTHER" id="PTHR38686:SF1">
    <property type="entry name" value="APOLIPOPROTEIN N-ACYLTRANSFERASE"/>
    <property type="match status" value="1"/>
</dbReference>
<dbReference type="NCBIfam" id="TIGR00546">
    <property type="entry name" value="lnt"/>
    <property type="match status" value="1"/>
</dbReference>
<dbReference type="Pfam" id="PF20154">
    <property type="entry name" value="LNT_N"/>
    <property type="match status" value="1"/>
</dbReference>
<dbReference type="EC" id="2.3.1.269" evidence="9"/>
<comment type="subcellular location">
    <subcellularLocation>
        <location evidence="1 9">Cell membrane</location>
        <topology evidence="1 9">Multi-pass membrane protein</topology>
    </subcellularLocation>
</comment>